<dbReference type="RefSeq" id="WP_056984271.1">
    <property type="nucleotide sequence ID" value="NZ_AZGE01000005.1"/>
</dbReference>
<dbReference type="EMBL" id="AZGE01000005">
    <property type="protein sequence ID" value="KRM16144.1"/>
    <property type="molecule type" value="Genomic_DNA"/>
</dbReference>
<sequence>MDKREAKAFYKEYKQSDNIPFFDMYFDDEKKRLFIKESPIADSQLISYSEIMDHMWSKDENTINKGHPIWGAIIGNIIGGFGTGFLGALAGQKAQGKEVTYTFNSHLTLFVDRGNTVDLIEHYLYPGSIKQGGLLDKSYQKMIDSIDERLYHLEGRKTPAEELEGDA</sequence>
<evidence type="ECO:0000313" key="2">
    <source>
        <dbReference type="Proteomes" id="UP000050973"/>
    </source>
</evidence>
<name>A0A0R1WE32_9LACO</name>
<comment type="caution">
    <text evidence="1">The sequence shown here is derived from an EMBL/GenBank/DDBJ whole genome shotgun (WGS) entry which is preliminary data.</text>
</comment>
<organism evidence="1 2">
    <name type="scientific">Limosilactobacillus oris DSM 4864</name>
    <dbReference type="NCBI Taxonomy" id="1423779"/>
    <lineage>
        <taxon>Bacteria</taxon>
        <taxon>Bacillati</taxon>
        <taxon>Bacillota</taxon>
        <taxon>Bacilli</taxon>
        <taxon>Lactobacillales</taxon>
        <taxon>Lactobacillaceae</taxon>
        <taxon>Limosilactobacillus</taxon>
    </lineage>
</organism>
<dbReference type="Proteomes" id="UP000050973">
    <property type="component" value="Unassembled WGS sequence"/>
</dbReference>
<gene>
    <name evidence="1" type="ORF">FC49_GL001560</name>
</gene>
<accession>A0A0R1WE32</accession>
<protein>
    <submittedName>
        <fullName evidence="1">Uncharacterized protein</fullName>
    </submittedName>
</protein>
<dbReference type="PATRIC" id="fig|1423779.3.peg.1617"/>
<dbReference type="AlphaFoldDB" id="A0A0R1WE32"/>
<proteinExistence type="predicted"/>
<reference evidence="1 2" key="1">
    <citation type="journal article" date="2015" name="Genome Announc.">
        <title>Expanding the biotechnology potential of lactobacilli through comparative genomics of 213 strains and associated genera.</title>
        <authorList>
            <person name="Sun Z."/>
            <person name="Harris H.M."/>
            <person name="McCann A."/>
            <person name="Guo C."/>
            <person name="Argimon S."/>
            <person name="Zhang W."/>
            <person name="Yang X."/>
            <person name="Jeffery I.B."/>
            <person name="Cooney J.C."/>
            <person name="Kagawa T.F."/>
            <person name="Liu W."/>
            <person name="Song Y."/>
            <person name="Salvetti E."/>
            <person name="Wrobel A."/>
            <person name="Rasinkangas P."/>
            <person name="Parkhill J."/>
            <person name="Rea M.C."/>
            <person name="O'Sullivan O."/>
            <person name="Ritari J."/>
            <person name="Douillard F.P."/>
            <person name="Paul Ross R."/>
            <person name="Yang R."/>
            <person name="Briner A.E."/>
            <person name="Felis G.E."/>
            <person name="de Vos W.M."/>
            <person name="Barrangou R."/>
            <person name="Klaenhammer T.R."/>
            <person name="Caufield P.W."/>
            <person name="Cui Y."/>
            <person name="Zhang H."/>
            <person name="O'Toole P.W."/>
        </authorList>
    </citation>
    <scope>NUCLEOTIDE SEQUENCE [LARGE SCALE GENOMIC DNA]</scope>
    <source>
        <strain evidence="1 2">DSM 4864</strain>
    </source>
</reference>
<evidence type="ECO:0000313" key="1">
    <source>
        <dbReference type="EMBL" id="KRM16144.1"/>
    </source>
</evidence>